<gene>
    <name evidence="7" type="ORF">GIS00_03690</name>
</gene>
<evidence type="ECO:0000313" key="8">
    <source>
        <dbReference type="Proteomes" id="UP000460221"/>
    </source>
</evidence>
<keyword evidence="3" id="KW-0540">Nuclease</keyword>
<dbReference type="InterPro" id="IPR050535">
    <property type="entry name" value="DNA_Repair-Maintenance_Comp"/>
</dbReference>
<dbReference type="InterPro" id="IPR014577">
    <property type="entry name" value="UCP033093_metalloPase"/>
</dbReference>
<dbReference type="EMBL" id="WLYK01000001">
    <property type="protein sequence ID" value="MTD13048.1"/>
    <property type="molecule type" value="Genomic_DNA"/>
</dbReference>
<dbReference type="PANTHER" id="PTHR30337">
    <property type="entry name" value="COMPONENT OF ATP-DEPENDENT DSDNA EXONUCLEASE"/>
    <property type="match status" value="1"/>
</dbReference>
<dbReference type="PANTHER" id="PTHR30337:SF0">
    <property type="entry name" value="NUCLEASE SBCCD SUBUNIT D"/>
    <property type="match status" value="1"/>
</dbReference>
<dbReference type="InterPro" id="IPR041796">
    <property type="entry name" value="Mre11_N"/>
</dbReference>
<evidence type="ECO:0000256" key="4">
    <source>
        <dbReference type="ARBA" id="ARBA00022801"/>
    </source>
</evidence>
<keyword evidence="5 7" id="KW-0269">Exonuclease</keyword>
<evidence type="ECO:0000313" key="7">
    <source>
        <dbReference type="EMBL" id="MTD13048.1"/>
    </source>
</evidence>
<name>A0A7K1FG16_9ACTN</name>
<evidence type="ECO:0000256" key="1">
    <source>
        <dbReference type="ARBA" id="ARBA00010555"/>
    </source>
</evidence>
<proteinExistence type="inferred from homology"/>
<sequence>MRFLHTADWQLGMTRYFLAGEAQARYTAARIEGIVRIGEVARAHDCAFVLVCGDVFETNAVPPQVVRRALAAMEQIGLPVLLLPGNHDPLDASSVYSSREFLSARPANVTVLSAGSHPVSAGVEVVAAPWANKRPTEDLVARAVAELPADGTLRVVAGHGALDVLSQDRQDVRHIALAGVEAALADGRIHYLGLGDRHSLTDVGATGRVRYPGTHEVTAFDETAPGQVLVVDLSAERVQATAVRVGEWTFTEIDAVLHGAADVDALDARLAALPDKERTVVRLAPSGALTVAERARLDDLLAARGDLFASLRLREDAAVHVLLDDGDLEALGVGGYARSAAEELAELAAGDGPDAATAGAALTLLHRLTGAGR</sequence>
<comment type="caution">
    <text evidence="7">The sequence shown here is derived from an EMBL/GenBank/DDBJ whole genome shotgun (WGS) entry which is preliminary data.</text>
</comment>
<keyword evidence="4" id="KW-0378">Hydrolase</keyword>
<dbReference type="InterPro" id="IPR004843">
    <property type="entry name" value="Calcineurin-like_PHP"/>
</dbReference>
<keyword evidence="8" id="KW-1185">Reference proteome</keyword>
<dbReference type="InterPro" id="IPR029052">
    <property type="entry name" value="Metallo-depent_PP-like"/>
</dbReference>
<evidence type="ECO:0000256" key="3">
    <source>
        <dbReference type="ARBA" id="ARBA00022722"/>
    </source>
</evidence>
<protein>
    <recommendedName>
        <fullName evidence="2">Nuclease SbcCD subunit D</fullName>
    </recommendedName>
</protein>
<organism evidence="7 8">
    <name type="scientific">Nakamurella alba</name>
    <dbReference type="NCBI Taxonomy" id="2665158"/>
    <lineage>
        <taxon>Bacteria</taxon>
        <taxon>Bacillati</taxon>
        <taxon>Actinomycetota</taxon>
        <taxon>Actinomycetes</taxon>
        <taxon>Nakamurellales</taxon>
        <taxon>Nakamurellaceae</taxon>
        <taxon>Nakamurella</taxon>
    </lineage>
</organism>
<dbReference type="PIRSF" id="PIRSF033093">
    <property type="entry name" value="UCP_ML1119"/>
    <property type="match status" value="1"/>
</dbReference>
<comment type="similarity">
    <text evidence="1">Belongs to the SbcD family.</text>
</comment>
<dbReference type="CDD" id="cd00840">
    <property type="entry name" value="MPP_Mre11_N"/>
    <property type="match status" value="1"/>
</dbReference>
<feature type="domain" description="Calcineurin-like phosphoesterase" evidence="6">
    <location>
        <begin position="1"/>
        <end position="98"/>
    </location>
</feature>
<dbReference type="Gene3D" id="3.60.21.10">
    <property type="match status" value="1"/>
</dbReference>
<dbReference type="Proteomes" id="UP000460221">
    <property type="component" value="Unassembled WGS sequence"/>
</dbReference>
<reference evidence="7 8" key="1">
    <citation type="submission" date="2019-11" db="EMBL/GenBank/DDBJ databases">
        <authorList>
            <person name="Jiang L.-Q."/>
        </authorList>
    </citation>
    <scope>NUCLEOTIDE SEQUENCE [LARGE SCALE GENOMIC DNA]</scope>
    <source>
        <strain evidence="7 8">YIM 132087</strain>
    </source>
</reference>
<dbReference type="GO" id="GO:0004527">
    <property type="term" value="F:exonuclease activity"/>
    <property type="evidence" value="ECO:0007669"/>
    <property type="project" value="UniProtKB-KW"/>
</dbReference>
<dbReference type="Pfam" id="PF00149">
    <property type="entry name" value="Metallophos"/>
    <property type="match status" value="1"/>
</dbReference>
<evidence type="ECO:0000256" key="5">
    <source>
        <dbReference type="ARBA" id="ARBA00022839"/>
    </source>
</evidence>
<evidence type="ECO:0000259" key="6">
    <source>
        <dbReference type="Pfam" id="PF00149"/>
    </source>
</evidence>
<dbReference type="RefSeq" id="WP_322097440.1">
    <property type="nucleotide sequence ID" value="NZ_WLYK01000001.1"/>
</dbReference>
<dbReference type="AlphaFoldDB" id="A0A7K1FG16"/>
<evidence type="ECO:0000256" key="2">
    <source>
        <dbReference type="ARBA" id="ARBA00013365"/>
    </source>
</evidence>
<dbReference type="SUPFAM" id="SSF56300">
    <property type="entry name" value="Metallo-dependent phosphatases"/>
    <property type="match status" value="1"/>
</dbReference>
<accession>A0A7K1FG16</accession>